<dbReference type="Pfam" id="PF00355">
    <property type="entry name" value="Rieske"/>
    <property type="match status" value="1"/>
</dbReference>
<keyword evidence="7" id="KW-0411">Iron-sulfur</keyword>
<dbReference type="InterPro" id="IPR001663">
    <property type="entry name" value="Rng_hydr_dOase-A"/>
</dbReference>
<dbReference type="PRINTS" id="PR00090">
    <property type="entry name" value="RNGDIOXGNASE"/>
</dbReference>
<dbReference type="PROSITE" id="PS51296">
    <property type="entry name" value="RIESKE"/>
    <property type="match status" value="1"/>
</dbReference>
<dbReference type="SUPFAM" id="SSF55961">
    <property type="entry name" value="Bet v1-like"/>
    <property type="match status" value="1"/>
</dbReference>
<evidence type="ECO:0000256" key="1">
    <source>
        <dbReference type="ARBA" id="ARBA00001962"/>
    </source>
</evidence>
<gene>
    <name evidence="9" type="ORF">SM757_06470</name>
</gene>
<name>A0ABU5IE21_9BURK</name>
<dbReference type="CDD" id="cd03469">
    <property type="entry name" value="Rieske_RO_Alpha_N"/>
    <property type="match status" value="1"/>
</dbReference>
<dbReference type="SUPFAM" id="SSF50022">
    <property type="entry name" value="ISP domain"/>
    <property type="match status" value="1"/>
</dbReference>
<accession>A0ABU5IE21</accession>
<evidence type="ECO:0000256" key="2">
    <source>
        <dbReference type="ARBA" id="ARBA00008751"/>
    </source>
</evidence>
<proteinExistence type="inferred from homology"/>
<keyword evidence="3" id="KW-0001">2Fe-2S</keyword>
<dbReference type="InterPro" id="IPR017941">
    <property type="entry name" value="Rieske_2Fe-2S"/>
</dbReference>
<dbReference type="InterPro" id="IPR036922">
    <property type="entry name" value="Rieske_2Fe-2S_sf"/>
</dbReference>
<evidence type="ECO:0000259" key="8">
    <source>
        <dbReference type="PROSITE" id="PS51296"/>
    </source>
</evidence>
<keyword evidence="9" id="KW-0223">Dioxygenase</keyword>
<dbReference type="Gene3D" id="2.102.10.10">
    <property type="entry name" value="Rieske [2Fe-2S] iron-sulphur domain"/>
    <property type="match status" value="1"/>
</dbReference>
<evidence type="ECO:0000256" key="3">
    <source>
        <dbReference type="ARBA" id="ARBA00022714"/>
    </source>
</evidence>
<comment type="cofactor">
    <cofactor evidence="1">
        <name>Fe cation</name>
        <dbReference type="ChEBI" id="CHEBI:24875"/>
    </cofactor>
</comment>
<sequence>MTTKAQPVTLHTGKAWANAQLQQLLERRLPGHSLEAPFYLSEEVFQADMEYIFARHWIFVAVAPQVAEPGDYITVDVGQDSVLIVRDDDMNLKAFHNVCRHRGSRLCEEHQGSLGNIVCPYHQWTYDLDGNLIHADHMGETFLRDQHSLHKVHLRNLEGLLFICLADEPPQDFEDVAARMRPYLAPHKLNDCKVAAQVELIEEGNWKLTLENNRECYHCVGNHPELTISLYEHGFGAQPGPQNAEGIAQFEQTVKDSHCRWEAMGLPSARIEELDTLITGFRTQRLPLDRAGESQTMSTEVACKKLLGDFTDKSLGGLSFWTQPNSWHHFMSDHVVSFSVIPLSAGRTLVRTTWCVHKDAVEGVDYDVPTLTAVWNATNDQDRRLVEASHAGVSSRAYRPGPYSPFTESLVEAFSNWYVSRMRAGVGGAR</sequence>
<keyword evidence="5" id="KW-0560">Oxidoreductase</keyword>
<dbReference type="Pfam" id="PF00848">
    <property type="entry name" value="Ring_hydroxyl_A"/>
    <property type="match status" value="1"/>
</dbReference>
<evidence type="ECO:0000256" key="5">
    <source>
        <dbReference type="ARBA" id="ARBA00023002"/>
    </source>
</evidence>
<dbReference type="RefSeq" id="WP_066340985.1">
    <property type="nucleotide sequence ID" value="NZ_JAXOJX010000007.1"/>
</dbReference>
<evidence type="ECO:0000256" key="6">
    <source>
        <dbReference type="ARBA" id="ARBA00023004"/>
    </source>
</evidence>
<feature type="domain" description="Rieske" evidence="8">
    <location>
        <begin position="59"/>
        <end position="163"/>
    </location>
</feature>
<dbReference type="GO" id="GO:0051213">
    <property type="term" value="F:dioxygenase activity"/>
    <property type="evidence" value="ECO:0007669"/>
    <property type="project" value="UniProtKB-KW"/>
</dbReference>
<keyword evidence="6" id="KW-0408">Iron</keyword>
<dbReference type="PANTHER" id="PTHR43756">
    <property type="entry name" value="CHOLINE MONOOXYGENASE, CHLOROPLASTIC"/>
    <property type="match status" value="1"/>
</dbReference>
<dbReference type="Gene3D" id="3.90.380.10">
    <property type="entry name" value="Naphthalene 1,2-dioxygenase Alpha Subunit, Chain A, domain 1"/>
    <property type="match status" value="1"/>
</dbReference>
<keyword evidence="4" id="KW-0479">Metal-binding</keyword>
<dbReference type="PANTHER" id="PTHR43756:SF5">
    <property type="entry name" value="CHOLINE MONOOXYGENASE, CHLOROPLASTIC"/>
    <property type="match status" value="1"/>
</dbReference>
<evidence type="ECO:0000256" key="4">
    <source>
        <dbReference type="ARBA" id="ARBA00022723"/>
    </source>
</evidence>
<comment type="similarity">
    <text evidence="2">Belongs to the bacterial ring-hydroxylating dioxygenase alpha subunit family.</text>
</comment>
<dbReference type="EMBL" id="JAXOJX010000007">
    <property type="protein sequence ID" value="MDZ5456213.1"/>
    <property type="molecule type" value="Genomic_DNA"/>
</dbReference>
<dbReference type="Proteomes" id="UP001293718">
    <property type="component" value="Unassembled WGS sequence"/>
</dbReference>
<dbReference type="CDD" id="cd08884">
    <property type="entry name" value="RHO_alpha_C_GbcA-like"/>
    <property type="match status" value="1"/>
</dbReference>
<reference evidence="9 10" key="1">
    <citation type="submission" date="2023-11" db="EMBL/GenBank/DDBJ databases">
        <title>Draft genome of Azohydromonas lata strain H1 (DSM1123), a polyhydroxyalkanoate producer.</title>
        <authorList>
            <person name="Traversa D."/>
            <person name="D'Addabbo P."/>
            <person name="Pazzani C."/>
            <person name="Manzari C."/>
            <person name="Chiara M."/>
            <person name="Scrascia M."/>
        </authorList>
    </citation>
    <scope>NUCLEOTIDE SEQUENCE [LARGE SCALE GENOMIC DNA]</scope>
    <source>
        <strain evidence="9 10">H1</strain>
    </source>
</reference>
<keyword evidence="10" id="KW-1185">Reference proteome</keyword>
<evidence type="ECO:0000313" key="10">
    <source>
        <dbReference type="Proteomes" id="UP001293718"/>
    </source>
</evidence>
<evidence type="ECO:0000313" key="9">
    <source>
        <dbReference type="EMBL" id="MDZ5456213.1"/>
    </source>
</evidence>
<organism evidence="9 10">
    <name type="scientific">Azohydromonas lata</name>
    <dbReference type="NCBI Taxonomy" id="45677"/>
    <lineage>
        <taxon>Bacteria</taxon>
        <taxon>Pseudomonadati</taxon>
        <taxon>Pseudomonadota</taxon>
        <taxon>Betaproteobacteria</taxon>
        <taxon>Burkholderiales</taxon>
        <taxon>Sphaerotilaceae</taxon>
        <taxon>Azohydromonas</taxon>
    </lineage>
</organism>
<dbReference type="InterPro" id="IPR015879">
    <property type="entry name" value="Ring_hydroxy_dOase_asu_C_dom"/>
</dbReference>
<comment type="caution">
    <text evidence="9">The sequence shown here is derived from an EMBL/GenBank/DDBJ whole genome shotgun (WGS) entry which is preliminary data.</text>
</comment>
<protein>
    <submittedName>
        <fullName evidence="9">Aromatic ring-hydroxylating dioxygenase subunit alpha</fullName>
    </submittedName>
</protein>
<evidence type="ECO:0000256" key="7">
    <source>
        <dbReference type="ARBA" id="ARBA00023014"/>
    </source>
</evidence>